<accession>A0A0E0PEI5</accession>
<proteinExistence type="predicted"/>
<evidence type="ECO:0000313" key="1">
    <source>
        <dbReference type="EnsemblPlants" id="ORUFI04G28080.1"/>
    </source>
</evidence>
<organism evidence="1 2">
    <name type="scientific">Oryza rufipogon</name>
    <name type="common">Brownbeard rice</name>
    <name type="synonym">Asian wild rice</name>
    <dbReference type="NCBI Taxonomy" id="4529"/>
    <lineage>
        <taxon>Eukaryota</taxon>
        <taxon>Viridiplantae</taxon>
        <taxon>Streptophyta</taxon>
        <taxon>Embryophyta</taxon>
        <taxon>Tracheophyta</taxon>
        <taxon>Spermatophyta</taxon>
        <taxon>Magnoliopsida</taxon>
        <taxon>Liliopsida</taxon>
        <taxon>Poales</taxon>
        <taxon>Poaceae</taxon>
        <taxon>BOP clade</taxon>
        <taxon>Oryzoideae</taxon>
        <taxon>Oryzeae</taxon>
        <taxon>Oryzinae</taxon>
        <taxon>Oryza</taxon>
    </lineage>
</organism>
<reference evidence="2" key="1">
    <citation type="submission" date="2013-06" db="EMBL/GenBank/DDBJ databases">
        <authorList>
            <person name="Zhao Q."/>
        </authorList>
    </citation>
    <scope>NUCLEOTIDE SEQUENCE</scope>
    <source>
        <strain evidence="2">cv. W1943</strain>
    </source>
</reference>
<sequence length="83" mass="9201">MLAIVVQKVWPSKSDNTKLELLLMASIADEGAVIGLSRLAIQTYVRSGMLLYHMPRNKLWLEVAGEKKPSAKTPFWETSTSPG</sequence>
<dbReference type="HOGENOM" id="CLU_2546332_0_0_1"/>
<dbReference type="Gramene" id="ORUFI04G28080.1">
    <property type="protein sequence ID" value="ORUFI04G28080.1"/>
    <property type="gene ID" value="ORUFI04G28080"/>
</dbReference>
<evidence type="ECO:0000313" key="2">
    <source>
        <dbReference type="Proteomes" id="UP000008022"/>
    </source>
</evidence>
<name>A0A0E0PEI5_ORYRU</name>
<dbReference type="EnsemblPlants" id="ORUFI04G28080.1">
    <property type="protein sequence ID" value="ORUFI04G28080.1"/>
    <property type="gene ID" value="ORUFI04G28080"/>
</dbReference>
<dbReference type="Proteomes" id="UP000008022">
    <property type="component" value="Unassembled WGS sequence"/>
</dbReference>
<protein>
    <submittedName>
        <fullName evidence="1">Uncharacterized protein</fullName>
    </submittedName>
</protein>
<keyword evidence="2" id="KW-1185">Reference proteome</keyword>
<dbReference type="AlphaFoldDB" id="A0A0E0PEI5"/>
<reference evidence="1" key="2">
    <citation type="submission" date="2015-06" db="UniProtKB">
        <authorList>
            <consortium name="EnsemblPlants"/>
        </authorList>
    </citation>
    <scope>IDENTIFICATION</scope>
</reference>